<evidence type="ECO:0000313" key="1">
    <source>
        <dbReference type="EMBL" id="AAZ68756.1"/>
    </source>
</evidence>
<organism evidence="1 2">
    <name type="scientific">Ehrlichia canis (strain Jake)</name>
    <dbReference type="NCBI Taxonomy" id="269484"/>
    <lineage>
        <taxon>Bacteria</taxon>
        <taxon>Pseudomonadati</taxon>
        <taxon>Pseudomonadota</taxon>
        <taxon>Alphaproteobacteria</taxon>
        <taxon>Rickettsiales</taxon>
        <taxon>Anaplasmataceae</taxon>
        <taxon>Ehrlichia</taxon>
    </lineage>
</organism>
<protein>
    <submittedName>
        <fullName evidence="1">Uncharacterized protein</fullName>
    </submittedName>
</protein>
<proteinExistence type="predicted"/>
<sequence>MTNTEIGLTVTLILLLSVILLALLLAFCVFRYCGSYLDRKVESMQRLLEEPRIMDQHKLGNAGGMEEVVQCRLGNADGVGDPLLQASGGSSITVEEMRIRRLGRFSTNKEGNINPRSGLSSSKIVTLDSLVQDKAA</sequence>
<dbReference type="Proteomes" id="UP000000435">
    <property type="component" value="Chromosome"/>
</dbReference>
<gene>
    <name evidence="1" type="ordered locus">Ecaj_0724</name>
</gene>
<evidence type="ECO:0000313" key="2">
    <source>
        <dbReference type="Proteomes" id="UP000000435"/>
    </source>
</evidence>
<name>A0ACA6AWS6_EHRCJ</name>
<keyword evidence="2" id="KW-1185">Reference proteome</keyword>
<accession>A0ACA6AWS6</accession>
<dbReference type="EMBL" id="CP000107">
    <property type="protein sequence ID" value="AAZ68756.1"/>
    <property type="molecule type" value="Genomic_DNA"/>
</dbReference>
<reference evidence="2" key="1">
    <citation type="journal article" date="2006" name="J. Bacteriol.">
        <title>The genome of the obligately intracellular bacterium Ehrlichia canis reveals themes of complex membrane structure and immune evasion strategies.</title>
        <authorList>
            <person name="Mavromatis K."/>
            <person name="Doyle C.K."/>
            <person name="Lykidis A."/>
            <person name="Ivanova N."/>
            <person name="Francino M.P."/>
            <person name="Chain P."/>
            <person name="Shin M."/>
            <person name="Malfatti S."/>
            <person name="Larimer F."/>
            <person name="Copeland A."/>
            <person name="Detter J.C."/>
            <person name="Land M."/>
            <person name="Richardson P.M."/>
            <person name="Yu X.J."/>
            <person name="Walker D.H."/>
            <person name="McBride J.W."/>
            <person name="Kyrpides N.C."/>
        </authorList>
    </citation>
    <scope>NUCLEOTIDE SEQUENCE [LARGE SCALE GENOMIC DNA]</scope>
    <source>
        <strain evidence="2">Jake</strain>
    </source>
</reference>